<feature type="transmembrane region" description="Helical" evidence="3">
    <location>
        <begin position="20"/>
        <end position="42"/>
    </location>
</feature>
<reference evidence="4 5" key="1">
    <citation type="submission" date="2016-09" db="EMBL/GenBank/DDBJ databases">
        <title>The draft genome of Dichanthelium oligosanthes: A C3 panicoid grass species.</title>
        <authorList>
            <person name="Studer A.J."/>
            <person name="Schnable J.C."/>
            <person name="Brutnell T.P."/>
        </authorList>
    </citation>
    <scope>NUCLEOTIDE SEQUENCE [LARGE SCALE GENOMIC DNA]</scope>
    <source>
        <strain evidence="5">cv. Kellogg 1175</strain>
        <tissue evidence="4">Leaf</tissue>
    </source>
</reference>
<evidence type="ECO:0000313" key="4">
    <source>
        <dbReference type="EMBL" id="OEL24579.1"/>
    </source>
</evidence>
<evidence type="ECO:0000256" key="2">
    <source>
        <dbReference type="SAM" id="MobiDB-lite"/>
    </source>
</evidence>
<feature type="compositionally biased region" description="Low complexity" evidence="2">
    <location>
        <begin position="643"/>
        <end position="653"/>
    </location>
</feature>
<dbReference type="PANTHER" id="PTHR47689">
    <property type="entry name" value="TETRATRICOPEPTIDE REPEAT (TPR)-LIKE SUPERFAMILY PROTEIN"/>
    <property type="match status" value="1"/>
</dbReference>
<feature type="transmembrane region" description="Helical" evidence="3">
    <location>
        <begin position="54"/>
        <end position="72"/>
    </location>
</feature>
<dbReference type="InterPro" id="IPR011990">
    <property type="entry name" value="TPR-like_helical_dom_sf"/>
</dbReference>
<dbReference type="Proteomes" id="UP000095767">
    <property type="component" value="Unassembled WGS sequence"/>
</dbReference>
<accession>A0A1E5VHH8</accession>
<organism evidence="4 5">
    <name type="scientific">Dichanthelium oligosanthes</name>
    <dbReference type="NCBI Taxonomy" id="888268"/>
    <lineage>
        <taxon>Eukaryota</taxon>
        <taxon>Viridiplantae</taxon>
        <taxon>Streptophyta</taxon>
        <taxon>Embryophyta</taxon>
        <taxon>Tracheophyta</taxon>
        <taxon>Spermatophyta</taxon>
        <taxon>Magnoliopsida</taxon>
        <taxon>Liliopsida</taxon>
        <taxon>Poales</taxon>
        <taxon>Poaceae</taxon>
        <taxon>PACMAD clade</taxon>
        <taxon>Panicoideae</taxon>
        <taxon>Panicodae</taxon>
        <taxon>Paniceae</taxon>
        <taxon>Dichantheliinae</taxon>
        <taxon>Dichanthelium</taxon>
    </lineage>
</organism>
<evidence type="ECO:0000256" key="3">
    <source>
        <dbReference type="SAM" id="Phobius"/>
    </source>
</evidence>
<feature type="repeat" description="TPR" evidence="1">
    <location>
        <begin position="162"/>
        <end position="195"/>
    </location>
</feature>
<sequence>LFGSGFTSDGNFKHRWHRKLGSSVGAVLIGQAGLFSALLDIIKLFSYYVLGSTKLSLITAFFLGLSNGYAFAQEDSVSPAATSEQAEVNATGLQRIEDGSVVSNEHTVKWRIFTDNGRESIQKAMHARHWKLWRQLDKAGKLFQAALLEAKEGFGLRDPHVASALNNLAEFYRLTKEYEKAELLYLEAIEILEESYGSDDIRVGTALHSLGMCYHLQHKFAQAQTCYEVLSLQGKRRGAESLIEESIRILEEAGLGESTTCIQRMTYLSTGWDSLHTTSAAELLGLNLQALGKLKESEELFERSLAARKNILPEGHFLVAVTLVHLARLTLHKFLSDLNNANRDVAKYYLAKAQQLSNDSISRVLMKIIDNSMVPQFMPYTCWLTKRHLTTVESPWQILLPAYMRAQKHASMAGGASSDTDGRDFVDGGTPGNAFGGTTGDGHPASSGDGSNTTGGEDGAKSSGCSDGGAGGVSASLICSEGDVDVASGRKEALEPTLLSCAKIHGAMKSACRTRVGSAPGRGGFSAASEWKGVDIGGTGVTDSCDGGSSTMVDSNGGEDGSDVGRGGVVAVTGAEDVEAGGAAWVAEGDVAVADGHTNNSLGVVNAGDASAATSCGEVVITADGNGIVVVAVAGDDAVGVSGSVAPDSSSGSTTRDATDKGGTEGASLTVFCCIFSSNARILRKRITEGILNSSSKDQNKLNSTSATDRDKIAATATLLQALDVIGLIDIAAKRVLAPGELDYRSIEDALHKCISLYREPDTRSLVTKVVKQDYMRCLSMLVEYNLLEQQTTELQELLGEARQIIHELGEESNRK</sequence>
<keyword evidence="1" id="KW-0802">TPR repeat</keyword>
<dbReference type="InterPro" id="IPR019734">
    <property type="entry name" value="TPR_rpt"/>
</dbReference>
<dbReference type="Pfam" id="PF13424">
    <property type="entry name" value="TPR_12"/>
    <property type="match status" value="1"/>
</dbReference>
<dbReference type="PANTHER" id="PTHR47689:SF2">
    <property type="entry name" value="TETRATRICOPEPTIDE REPEAT (TPR)-LIKE SUPERFAMILY PROTEIN"/>
    <property type="match status" value="1"/>
</dbReference>
<evidence type="ECO:0000256" key="1">
    <source>
        <dbReference type="PROSITE-ProRule" id="PRU00339"/>
    </source>
</evidence>
<proteinExistence type="predicted"/>
<dbReference type="EMBL" id="LWDX02039374">
    <property type="protein sequence ID" value="OEL24579.1"/>
    <property type="molecule type" value="Genomic_DNA"/>
</dbReference>
<dbReference type="OrthoDB" id="1658288at2759"/>
<keyword evidence="3" id="KW-1133">Transmembrane helix</keyword>
<gene>
    <name evidence="4" type="ORF">BAE44_0014401</name>
</gene>
<keyword evidence="3" id="KW-0812">Transmembrane</keyword>
<comment type="caution">
    <text evidence="4">The sequence shown here is derived from an EMBL/GenBank/DDBJ whole genome shotgun (WGS) entry which is preliminary data.</text>
</comment>
<feature type="compositionally biased region" description="Gly residues" evidence="2">
    <location>
        <begin position="429"/>
        <end position="440"/>
    </location>
</feature>
<dbReference type="PROSITE" id="PS50005">
    <property type="entry name" value="TPR"/>
    <property type="match status" value="1"/>
</dbReference>
<dbReference type="SMART" id="SM00028">
    <property type="entry name" value="TPR"/>
    <property type="match status" value="3"/>
</dbReference>
<dbReference type="Pfam" id="PF13374">
    <property type="entry name" value="TPR_10"/>
    <property type="match status" value="1"/>
</dbReference>
<evidence type="ECO:0000313" key="5">
    <source>
        <dbReference type="Proteomes" id="UP000095767"/>
    </source>
</evidence>
<feature type="region of interest" description="Disordered" evidence="2">
    <location>
        <begin position="413"/>
        <end position="467"/>
    </location>
</feature>
<dbReference type="AlphaFoldDB" id="A0A1E5VHH8"/>
<dbReference type="STRING" id="888268.A0A1E5VHH8"/>
<keyword evidence="3" id="KW-0472">Membrane</keyword>
<dbReference type="SUPFAM" id="SSF48452">
    <property type="entry name" value="TPR-like"/>
    <property type="match status" value="1"/>
</dbReference>
<feature type="non-terminal residue" evidence="4">
    <location>
        <position position="1"/>
    </location>
</feature>
<name>A0A1E5VHH8_9POAL</name>
<keyword evidence="5" id="KW-1185">Reference proteome</keyword>
<protein>
    <submittedName>
        <fullName evidence="4">Uncharacterized protein</fullName>
    </submittedName>
</protein>
<dbReference type="Gene3D" id="1.25.40.10">
    <property type="entry name" value="Tetratricopeptide repeat domain"/>
    <property type="match status" value="2"/>
</dbReference>
<feature type="region of interest" description="Disordered" evidence="2">
    <location>
        <begin position="643"/>
        <end position="663"/>
    </location>
</feature>